<evidence type="ECO:0000256" key="5">
    <source>
        <dbReference type="SAM" id="MobiDB-lite"/>
    </source>
</evidence>
<organism evidence="9 10">
    <name type="scientific">Vagococcus carniphilus</name>
    <dbReference type="NCBI Taxonomy" id="218144"/>
    <lineage>
        <taxon>Bacteria</taxon>
        <taxon>Bacillati</taxon>
        <taxon>Bacillota</taxon>
        <taxon>Bacilli</taxon>
        <taxon>Lactobacillales</taxon>
        <taxon>Enterococcaceae</taxon>
        <taxon>Vagococcus</taxon>
    </lineage>
</organism>
<protein>
    <recommendedName>
        <fullName evidence="11">TerB-C domain-containing protein</fullName>
    </recommendedName>
</protein>
<evidence type="ECO:0000259" key="8">
    <source>
        <dbReference type="Pfam" id="PF15615"/>
    </source>
</evidence>
<evidence type="ECO:0000256" key="1">
    <source>
        <dbReference type="ARBA" id="ARBA00004141"/>
    </source>
</evidence>
<evidence type="ECO:0000256" key="4">
    <source>
        <dbReference type="ARBA" id="ARBA00023136"/>
    </source>
</evidence>
<accession>A0A430B6Y8</accession>
<dbReference type="RefSeq" id="WP_187559343.1">
    <property type="nucleotide sequence ID" value="NZ_CP060720.1"/>
</dbReference>
<evidence type="ECO:0000256" key="2">
    <source>
        <dbReference type="ARBA" id="ARBA00022692"/>
    </source>
</evidence>
<keyword evidence="10" id="KW-1185">Reference proteome</keyword>
<feature type="region of interest" description="Disordered" evidence="5">
    <location>
        <begin position="105"/>
        <end position="134"/>
    </location>
</feature>
<feature type="domain" description="TM2" evidence="7">
    <location>
        <begin position="16"/>
        <end position="59"/>
    </location>
</feature>
<dbReference type="GO" id="GO:0016020">
    <property type="term" value="C:membrane"/>
    <property type="evidence" value="ECO:0007669"/>
    <property type="project" value="UniProtKB-SubCell"/>
</dbReference>
<gene>
    <name evidence="9" type="ORF">CBF28_03500</name>
</gene>
<feature type="transmembrane region" description="Helical" evidence="6">
    <location>
        <begin position="44"/>
        <end position="59"/>
    </location>
</feature>
<proteinExistence type="predicted"/>
<dbReference type="Pfam" id="PF15615">
    <property type="entry name" value="TerB_C"/>
    <property type="match status" value="1"/>
</dbReference>
<feature type="transmembrane region" description="Helical" evidence="6">
    <location>
        <begin position="66"/>
        <end position="85"/>
    </location>
</feature>
<dbReference type="AlphaFoldDB" id="A0A430B6Y8"/>
<evidence type="ECO:0000256" key="6">
    <source>
        <dbReference type="SAM" id="Phobius"/>
    </source>
</evidence>
<reference evidence="9 10" key="1">
    <citation type="submission" date="2017-05" db="EMBL/GenBank/DDBJ databases">
        <title>Vagococcus spp. assemblies.</title>
        <authorList>
            <person name="Gulvik C.A."/>
        </authorList>
    </citation>
    <scope>NUCLEOTIDE SEQUENCE [LARGE SCALE GENOMIC DNA]</scope>
    <source>
        <strain evidence="9 10">SS1714</strain>
    </source>
</reference>
<evidence type="ECO:0008006" key="11">
    <source>
        <dbReference type="Google" id="ProtNLM"/>
    </source>
</evidence>
<dbReference type="EMBL" id="NGKB01000003">
    <property type="protein sequence ID" value="RSU16028.1"/>
    <property type="molecule type" value="Genomic_DNA"/>
</dbReference>
<dbReference type="Pfam" id="PF05154">
    <property type="entry name" value="TM2"/>
    <property type="match status" value="1"/>
</dbReference>
<evidence type="ECO:0000256" key="3">
    <source>
        <dbReference type="ARBA" id="ARBA00022989"/>
    </source>
</evidence>
<keyword evidence="2 6" id="KW-0812">Transmembrane</keyword>
<comment type="caution">
    <text evidence="9">The sequence shown here is derived from an EMBL/GenBank/DDBJ whole genome shotgun (WGS) entry which is preliminary data.</text>
</comment>
<feature type="domain" description="TerB-C" evidence="8">
    <location>
        <begin position="618"/>
        <end position="749"/>
    </location>
</feature>
<name>A0A430B6Y8_9ENTE</name>
<dbReference type="Proteomes" id="UP000288028">
    <property type="component" value="Unassembled WGS sequence"/>
</dbReference>
<keyword evidence="4 6" id="KW-0472">Membrane</keyword>
<feature type="transmembrane region" description="Helical" evidence="6">
    <location>
        <begin position="21"/>
        <end position="38"/>
    </location>
</feature>
<comment type="subcellular location">
    <subcellularLocation>
        <location evidence="1">Membrane</location>
        <topology evidence="1">Multi-pass membrane protein</topology>
    </subcellularLocation>
</comment>
<feature type="compositionally biased region" description="Basic residues" evidence="5">
    <location>
        <begin position="107"/>
        <end position="122"/>
    </location>
</feature>
<sequence length="759" mass="88989">MKKFLYIYKSNDFEKMNKKKWIAGLLAIFLGWIGYQKFYLKNKISGIIFISVLLLIIFTQNPFIFLIYMLLIIYSFIEGCIYLVTAGKEYLVELKRNIYSESNKKNVSNRKNLKKKNSKKRTKTSDSNDKKKIKKQKLIHESINVEQDKKRIVENETSLLLTEPIKRVTQEGEKILKVEELPSEKESVIDITDIEDQRIIVPASATKQQSEIDWISSLEIPYERVIMENKQIKDETLKLYATLCNFTDNELKKDKQTLLDVCDKWGQNNFYNNLLYTFYCIAEGHVTVAHSIKHFYDNTFSYSLLEDAIGKKMKDKIQLVGLQAQTVLGTKIKPDSQFEKDNNVLSSSTQCWWDKDGELQKKCSFLSSDIYLLNNTYFRETRLWELPEVKLEIIKLYLNLWKIILAESEQLDNWGKMSLLSIKKIKKEDRIFNERTNKFMSALMKISENEVRNSLPKTSYTLRLNVSEAHHLVDLFVPNTVRENITQVLNSYKQNRTKKVKEMLLTNLYNSSAKNANVISEYILIHENDDFWCQLLIKEQEATDYLKALKLLQKNTNNTDLKLISCFEIARNEKMTMSLKKAIEEYIYPDNLILFEEQVKLKEPLSLEIVSYLLKLKNPLRKKVNLDRNQIENSKKELTETINSLDLFLGESEDFSEIVVTKELLQSNQIENKTDKNESDYSKQAIQLISQLTKSEKLSISEVELLAKNNGVMLNMFLKEINQEFYEVLGDQMLLIEEDYVIIDSYYVEFAKEVIENEK</sequence>
<dbReference type="InterPro" id="IPR007829">
    <property type="entry name" value="TM2"/>
</dbReference>
<evidence type="ECO:0000259" key="7">
    <source>
        <dbReference type="Pfam" id="PF05154"/>
    </source>
</evidence>
<keyword evidence="3 6" id="KW-1133">Transmembrane helix</keyword>
<evidence type="ECO:0000313" key="10">
    <source>
        <dbReference type="Proteomes" id="UP000288028"/>
    </source>
</evidence>
<evidence type="ECO:0000313" key="9">
    <source>
        <dbReference type="EMBL" id="RSU16028.1"/>
    </source>
</evidence>
<dbReference type="GeneID" id="95581479"/>
<dbReference type="InterPro" id="IPR028932">
    <property type="entry name" value="TerB-C"/>
</dbReference>